<organism evidence="1 2">
    <name type="scientific">Candidatus Terraquivivens tikiterensis</name>
    <dbReference type="NCBI Taxonomy" id="1980982"/>
    <lineage>
        <taxon>Archaea</taxon>
        <taxon>Nitrososphaerota</taxon>
        <taxon>Candidatus Wolframiiraptoraceae</taxon>
        <taxon>Candidatus Terraquivivens</taxon>
    </lineage>
</organism>
<proteinExistence type="predicted"/>
<evidence type="ECO:0000313" key="2">
    <source>
        <dbReference type="Proteomes" id="UP000244066"/>
    </source>
</evidence>
<reference evidence="1 2" key="1">
    <citation type="submission" date="2017-04" db="EMBL/GenBank/DDBJ databases">
        <title>Draft Aigarchaeota genome from a New Zealand hot spring.</title>
        <authorList>
            <person name="Reysenbach A.-L."/>
            <person name="Donaho J.A."/>
            <person name="Gerhart J."/>
            <person name="Kelley J.F."/>
            <person name="Kouba K."/>
            <person name="Podar M."/>
            <person name="Stott M."/>
        </authorList>
    </citation>
    <scope>NUCLEOTIDE SEQUENCE [LARGE SCALE GENOMIC DNA]</scope>
    <source>
        <strain evidence="1">NZ13_MG1</strain>
    </source>
</reference>
<evidence type="ECO:0000313" key="1">
    <source>
        <dbReference type="EMBL" id="PUA34254.1"/>
    </source>
</evidence>
<accession>A0A2R7Y9P9</accession>
<gene>
    <name evidence="1" type="ORF">B9J98_01310</name>
</gene>
<name>A0A2R7Y9P9_9ARCH</name>
<protein>
    <submittedName>
        <fullName evidence="1">Uncharacterized protein</fullName>
    </submittedName>
</protein>
<comment type="caution">
    <text evidence="1">The sequence shown here is derived from an EMBL/GenBank/DDBJ whole genome shotgun (WGS) entry which is preliminary data.</text>
</comment>
<dbReference type="EMBL" id="NDWU01000002">
    <property type="protein sequence ID" value="PUA34254.1"/>
    <property type="molecule type" value="Genomic_DNA"/>
</dbReference>
<dbReference type="AlphaFoldDB" id="A0A2R7Y9P9"/>
<sequence>MRIMLYPLVAAHSRASLTRSDVAVVIVPSILRASTMGRSELARFGWRKRTSKDSIRRIRIFQFFIL</sequence>
<dbReference type="Proteomes" id="UP000244066">
    <property type="component" value="Unassembled WGS sequence"/>
</dbReference>